<comment type="caution">
    <text evidence="17">The sequence shown here is derived from an EMBL/GenBank/DDBJ whole genome shotgun (WGS) entry which is preliminary data.</text>
</comment>
<evidence type="ECO:0000256" key="12">
    <source>
        <dbReference type="ARBA" id="ARBA00023186"/>
    </source>
</evidence>
<evidence type="ECO:0000256" key="3">
    <source>
        <dbReference type="ARBA" id="ARBA00010358"/>
    </source>
</evidence>
<keyword evidence="7 16" id="KW-0812">Transmembrane</keyword>
<gene>
    <name evidence="17" type="ORF">KCG35_12235</name>
</gene>
<organism evidence="17 18">
    <name type="scientific">Zooshikella harenae</name>
    <dbReference type="NCBI Taxonomy" id="2827238"/>
    <lineage>
        <taxon>Bacteria</taxon>
        <taxon>Pseudomonadati</taxon>
        <taxon>Pseudomonadota</taxon>
        <taxon>Gammaproteobacteria</taxon>
        <taxon>Oceanospirillales</taxon>
        <taxon>Zooshikellaceae</taxon>
        <taxon>Zooshikella</taxon>
    </lineage>
</organism>
<evidence type="ECO:0000256" key="11">
    <source>
        <dbReference type="ARBA" id="ARBA00023136"/>
    </source>
</evidence>
<name>A0ABS5ZCN8_9GAMM</name>
<evidence type="ECO:0000256" key="7">
    <source>
        <dbReference type="ARBA" id="ARBA00022692"/>
    </source>
</evidence>
<proteinExistence type="inferred from homology"/>
<evidence type="ECO:0000256" key="2">
    <source>
        <dbReference type="ARBA" id="ARBA00004383"/>
    </source>
</evidence>
<keyword evidence="9 16" id="KW-1133">Transmembrane helix</keyword>
<evidence type="ECO:0000256" key="14">
    <source>
        <dbReference type="ARBA" id="ARBA00031542"/>
    </source>
</evidence>
<evidence type="ECO:0000256" key="4">
    <source>
        <dbReference type="ARBA" id="ARBA00019692"/>
    </source>
</evidence>
<dbReference type="Pfam" id="PF03280">
    <property type="entry name" value="Lipase_chap"/>
    <property type="match status" value="1"/>
</dbReference>
<feature type="transmembrane region" description="Helical" evidence="16">
    <location>
        <begin position="9"/>
        <end position="30"/>
    </location>
</feature>
<evidence type="ECO:0000256" key="6">
    <source>
        <dbReference type="ARBA" id="ARBA00022519"/>
    </source>
</evidence>
<keyword evidence="10" id="KW-0443">Lipid metabolism</keyword>
<evidence type="ECO:0000256" key="5">
    <source>
        <dbReference type="ARBA" id="ARBA00022475"/>
    </source>
</evidence>
<keyword evidence="6" id="KW-0997">Cell inner membrane</keyword>
<evidence type="ECO:0000256" key="8">
    <source>
        <dbReference type="ARBA" id="ARBA00022963"/>
    </source>
</evidence>
<evidence type="ECO:0000256" key="16">
    <source>
        <dbReference type="SAM" id="Phobius"/>
    </source>
</evidence>
<keyword evidence="12" id="KW-0143">Chaperone</keyword>
<dbReference type="EMBL" id="JAGSOY010000025">
    <property type="protein sequence ID" value="MBU2711829.1"/>
    <property type="molecule type" value="Genomic_DNA"/>
</dbReference>
<evidence type="ECO:0000313" key="18">
    <source>
        <dbReference type="Proteomes" id="UP000690515"/>
    </source>
</evidence>
<evidence type="ECO:0000256" key="13">
    <source>
        <dbReference type="ARBA" id="ARBA00030948"/>
    </source>
</evidence>
<comment type="subcellular location">
    <subcellularLocation>
        <location evidence="2">Cell inner membrane</location>
        <topology evidence="2">Single-pass membrane protein</topology>
        <orientation evidence="2">Periplasmic side</orientation>
    </subcellularLocation>
</comment>
<dbReference type="Proteomes" id="UP000690515">
    <property type="component" value="Unassembled WGS sequence"/>
</dbReference>
<sequence length="352" mass="39873">MAVNRQRNFLLSALVSLTIVIIAYVVVMYFPVTAEIRDQPLDVIKEDSHQTKSLALSDKLEVDQQVSTAQKTKLNLPEYLQDTLVDGSLPVDSQGQLIISREIRDLFDYFLSVQGIELLEQSVNRLQQYVRLHLSPPAEGQALALLEQYLAYKKALVALENTVTDSGDYLGIKAQSTYDISILNNRLMVLNQLRQQYFSASTTEAFFGRDNRYDQYMLERITILQNEMLTAEQQMAAISALNASLSDKDKKLFLIADPVSHKKAINSLAGSDDSTKQALITEFGSAAVERLTQLEQMRNRWQQRLDNYKQSLHHIVESTMAVEDKTQAIESLLQQSFSTNEQVRVKALVKHP</sequence>
<keyword evidence="8" id="KW-0442">Lipid degradation</keyword>
<dbReference type="SUPFAM" id="SSF158855">
    <property type="entry name" value="Lipase chaperone-like"/>
    <property type="match status" value="1"/>
</dbReference>
<dbReference type="InterPro" id="IPR004961">
    <property type="entry name" value="Lipase_chaperone"/>
</dbReference>
<comment type="similarity">
    <text evidence="3">Belongs to the lipase chaperone family.</text>
</comment>
<protein>
    <recommendedName>
        <fullName evidence="4">Lipase chaperone</fullName>
    </recommendedName>
    <alternativeName>
        <fullName evidence="15">Lipase foldase</fullName>
    </alternativeName>
    <alternativeName>
        <fullName evidence="13">Lipase helper protein</fullName>
    </alternativeName>
    <alternativeName>
        <fullName evidence="14">Lipase modulator</fullName>
    </alternativeName>
</protein>
<evidence type="ECO:0000256" key="15">
    <source>
        <dbReference type="ARBA" id="ARBA00033028"/>
    </source>
</evidence>
<comment type="function">
    <text evidence="1">May be involved in the folding of the extracellular lipase during its passage through the periplasm.</text>
</comment>
<evidence type="ECO:0000256" key="10">
    <source>
        <dbReference type="ARBA" id="ARBA00023098"/>
    </source>
</evidence>
<dbReference type="RefSeq" id="WP_215819982.1">
    <property type="nucleotide sequence ID" value="NZ_JAGSOY010000025.1"/>
</dbReference>
<reference evidence="17 18" key="1">
    <citation type="submission" date="2021-04" db="EMBL/GenBank/DDBJ databases">
        <authorList>
            <person name="Pira H."/>
            <person name="Risdian C."/>
            <person name="Wink J."/>
        </authorList>
    </citation>
    <scope>NUCLEOTIDE SEQUENCE [LARGE SCALE GENOMIC DNA]</scope>
    <source>
        <strain evidence="17 18">WH53</strain>
    </source>
</reference>
<evidence type="ECO:0000313" key="17">
    <source>
        <dbReference type="EMBL" id="MBU2711829.1"/>
    </source>
</evidence>
<keyword evidence="18" id="KW-1185">Reference proteome</keyword>
<keyword evidence="11 16" id="KW-0472">Membrane</keyword>
<evidence type="ECO:0000256" key="1">
    <source>
        <dbReference type="ARBA" id="ARBA00003280"/>
    </source>
</evidence>
<evidence type="ECO:0000256" key="9">
    <source>
        <dbReference type="ARBA" id="ARBA00022989"/>
    </source>
</evidence>
<accession>A0ABS5ZCN8</accession>
<keyword evidence="5" id="KW-1003">Cell membrane</keyword>